<dbReference type="Gene3D" id="3.40.50.360">
    <property type="match status" value="1"/>
</dbReference>
<sequence length="157" mass="17444">MKMKALILCKSPHHQNTRLVANAMADELQAEVIDPDEWMGGTVGDYQLLGLGSGIYYGRFHAAVRNWIARLPEGAGTGHRVFVFSTSGLPFLSKVYHAPLRACLRGKGFQIAGDFACRGHDTFAFLKWVGGLNRNHPNERDLERARAFASHLKASHR</sequence>
<reference evidence="1 2" key="1">
    <citation type="submission" date="2017-05" db="EMBL/GenBank/DDBJ databases">
        <authorList>
            <person name="Varghese N."/>
            <person name="Submissions S."/>
        </authorList>
    </citation>
    <scope>NUCLEOTIDE SEQUENCE [LARGE SCALE GENOMIC DNA]</scope>
    <source>
        <strain evidence="1 2">DSM 25457</strain>
    </source>
</reference>
<evidence type="ECO:0000313" key="2">
    <source>
        <dbReference type="Proteomes" id="UP001158067"/>
    </source>
</evidence>
<keyword evidence="2" id="KW-1185">Reference proteome</keyword>
<organism evidence="1 2">
    <name type="scientific">Neorhodopirellula lusitana</name>
    <dbReference type="NCBI Taxonomy" id="445327"/>
    <lineage>
        <taxon>Bacteria</taxon>
        <taxon>Pseudomonadati</taxon>
        <taxon>Planctomycetota</taxon>
        <taxon>Planctomycetia</taxon>
        <taxon>Pirellulales</taxon>
        <taxon>Pirellulaceae</taxon>
        <taxon>Neorhodopirellula</taxon>
    </lineage>
</organism>
<accession>A0ABY1PQM3</accession>
<dbReference type="RefSeq" id="WP_283431006.1">
    <property type="nucleotide sequence ID" value="NZ_CAWLDM010000001.1"/>
</dbReference>
<dbReference type="SUPFAM" id="SSF52218">
    <property type="entry name" value="Flavoproteins"/>
    <property type="match status" value="1"/>
</dbReference>
<dbReference type="EMBL" id="FXUG01000001">
    <property type="protein sequence ID" value="SMP42730.1"/>
    <property type="molecule type" value="Genomic_DNA"/>
</dbReference>
<name>A0ABY1PQM3_9BACT</name>
<gene>
    <name evidence="1" type="ORF">SAMN06265222_101829</name>
</gene>
<comment type="caution">
    <text evidence="1">The sequence shown here is derived from an EMBL/GenBank/DDBJ whole genome shotgun (WGS) entry which is preliminary data.</text>
</comment>
<protein>
    <submittedName>
        <fullName evidence="1">Flavodoxin</fullName>
    </submittedName>
</protein>
<dbReference type="Proteomes" id="UP001158067">
    <property type="component" value="Unassembled WGS sequence"/>
</dbReference>
<dbReference type="PANTHER" id="PTHR38030">
    <property type="entry name" value="PROTOPORPHYRINOGEN IX DEHYDROGENASE [MENAQUINONE]"/>
    <property type="match status" value="1"/>
</dbReference>
<evidence type="ECO:0000313" key="1">
    <source>
        <dbReference type="EMBL" id="SMP42730.1"/>
    </source>
</evidence>
<dbReference type="PANTHER" id="PTHR38030:SF2">
    <property type="entry name" value="PROTOPORPHYRINOGEN IX DEHYDROGENASE [QUINONE]"/>
    <property type="match status" value="1"/>
</dbReference>
<dbReference type="InterPro" id="IPR052200">
    <property type="entry name" value="Protoporphyrinogen_IX_DH"/>
</dbReference>
<dbReference type="InterPro" id="IPR029039">
    <property type="entry name" value="Flavoprotein-like_sf"/>
</dbReference>
<proteinExistence type="predicted"/>